<gene>
    <name evidence="7" type="ORF">FE785_01775</name>
</gene>
<reference evidence="7 8" key="1">
    <citation type="submission" date="2019-05" db="EMBL/GenBank/DDBJ databases">
        <title>Thiomicrorhabdus sediminis sp. nov, a novel sulfur-oxidizing bacterium isolated from coastal sediment.</title>
        <authorList>
            <person name="Liu X."/>
        </authorList>
    </citation>
    <scope>NUCLEOTIDE SEQUENCE [LARGE SCALE GENOMIC DNA]</scope>
    <source>
        <strain evidence="7 8">G1</strain>
    </source>
</reference>
<dbReference type="Gene3D" id="3.40.1090.10">
    <property type="entry name" value="Cytosolic phospholipase A2 catalytic domain"/>
    <property type="match status" value="1"/>
</dbReference>
<protein>
    <submittedName>
        <fullName evidence="7">Patatin-like phospholipase family protein</fullName>
    </submittedName>
</protein>
<keyword evidence="3 4" id="KW-0443">Lipid metabolism</keyword>
<dbReference type="Pfam" id="PF01734">
    <property type="entry name" value="Patatin"/>
    <property type="match status" value="1"/>
</dbReference>
<dbReference type="OrthoDB" id="8541087at2"/>
<dbReference type="SUPFAM" id="SSF52151">
    <property type="entry name" value="FabD/lysophospholipase-like"/>
    <property type="match status" value="1"/>
</dbReference>
<dbReference type="GO" id="GO:0016042">
    <property type="term" value="P:lipid catabolic process"/>
    <property type="evidence" value="ECO:0007669"/>
    <property type="project" value="UniProtKB-UniRule"/>
</dbReference>
<sequence>MNLNTAARLLPLTTDYLQRLLLLPLVIAMAISSGCSSYGTISNPPALSDTRNDYSIESVLKNKPQGKLTLLLAFSGGGTRAAALSYGVLEELNATQLTIGDQTINLLDEVDIISSVSGGSFTAAYYGLHGKKTFTEFKSAMLYKDIENQLIDGALSVSQWFSSKSRTDMAIDYYNREIFNYASFADLQNSHSPLILINASDLSSGARISFTQEYFDLICSKLNHFPIAKAVAASSAVPLVFNPIVLKNYRPCDIGIANRLMQQTSADHNYELQQTINTLTPYLNDNLPYLHIVDGGITDNLGLRAIYDVIELSGGVQAFLGHVDKAITAQIAVIVVDAATQPQNTISMTNQPPTIKQTLQTINDIQIHRYNSSTITLFSQSLNNWKNQLSSSQTIDPYLIQLNFSQLPSARIRDQFNQIPTSLSLPNEQVEQLISAGRMLLRNHPQFKALIASLRDKKTQK</sequence>
<feature type="domain" description="PNPLA" evidence="6">
    <location>
        <begin position="72"/>
        <end position="266"/>
    </location>
</feature>
<feature type="transmembrane region" description="Helical" evidence="5">
    <location>
        <begin position="20"/>
        <end position="41"/>
    </location>
</feature>
<dbReference type="GO" id="GO:0016787">
    <property type="term" value="F:hydrolase activity"/>
    <property type="evidence" value="ECO:0007669"/>
    <property type="project" value="UniProtKB-UniRule"/>
</dbReference>
<evidence type="ECO:0000256" key="2">
    <source>
        <dbReference type="ARBA" id="ARBA00022963"/>
    </source>
</evidence>
<accession>A0A4P9K4V9</accession>
<keyword evidence="5" id="KW-0812">Transmembrane</keyword>
<evidence type="ECO:0000313" key="7">
    <source>
        <dbReference type="EMBL" id="QCU89450.1"/>
    </source>
</evidence>
<feature type="active site" description="Nucleophile" evidence="4">
    <location>
        <position position="117"/>
    </location>
</feature>
<evidence type="ECO:0000259" key="6">
    <source>
        <dbReference type="PROSITE" id="PS51635"/>
    </source>
</evidence>
<feature type="active site" description="Proton acceptor" evidence="4">
    <location>
        <position position="253"/>
    </location>
</feature>
<dbReference type="Proteomes" id="UP000304864">
    <property type="component" value="Chromosome"/>
</dbReference>
<organism evidence="7 8">
    <name type="scientific">Thiomicrorhabdus sediminis</name>
    <dbReference type="NCBI Taxonomy" id="2580412"/>
    <lineage>
        <taxon>Bacteria</taxon>
        <taxon>Pseudomonadati</taxon>
        <taxon>Pseudomonadota</taxon>
        <taxon>Gammaproteobacteria</taxon>
        <taxon>Thiotrichales</taxon>
        <taxon>Piscirickettsiaceae</taxon>
        <taxon>Thiomicrorhabdus</taxon>
    </lineage>
</organism>
<keyword evidence="5" id="KW-1133">Transmembrane helix</keyword>
<evidence type="ECO:0000256" key="3">
    <source>
        <dbReference type="ARBA" id="ARBA00023098"/>
    </source>
</evidence>
<dbReference type="RefSeq" id="WP_138563821.1">
    <property type="nucleotide sequence ID" value="NZ_CP040602.1"/>
</dbReference>
<dbReference type="KEGG" id="thig:FE785_01775"/>
<dbReference type="PANTHER" id="PTHR14226">
    <property type="entry name" value="NEUROPATHY TARGET ESTERASE/SWISS CHEESE D.MELANOGASTER"/>
    <property type="match status" value="1"/>
</dbReference>
<dbReference type="EMBL" id="CP040602">
    <property type="protein sequence ID" value="QCU89450.1"/>
    <property type="molecule type" value="Genomic_DNA"/>
</dbReference>
<dbReference type="InterPro" id="IPR002641">
    <property type="entry name" value="PNPLA_dom"/>
</dbReference>
<evidence type="ECO:0000313" key="8">
    <source>
        <dbReference type="Proteomes" id="UP000304864"/>
    </source>
</evidence>
<dbReference type="PANTHER" id="PTHR14226:SF78">
    <property type="entry name" value="SLR0060 PROTEIN"/>
    <property type="match status" value="1"/>
</dbReference>
<keyword evidence="2 4" id="KW-0442">Lipid degradation</keyword>
<dbReference type="InterPro" id="IPR050301">
    <property type="entry name" value="NTE"/>
</dbReference>
<keyword evidence="5" id="KW-0472">Membrane</keyword>
<name>A0A4P9K4V9_9GAMM</name>
<keyword evidence="8" id="KW-1185">Reference proteome</keyword>
<evidence type="ECO:0000256" key="5">
    <source>
        <dbReference type="SAM" id="Phobius"/>
    </source>
</evidence>
<proteinExistence type="predicted"/>
<evidence type="ECO:0000256" key="1">
    <source>
        <dbReference type="ARBA" id="ARBA00022801"/>
    </source>
</evidence>
<dbReference type="AlphaFoldDB" id="A0A4P9K4V9"/>
<evidence type="ECO:0000256" key="4">
    <source>
        <dbReference type="PROSITE-ProRule" id="PRU01161"/>
    </source>
</evidence>
<dbReference type="InterPro" id="IPR016035">
    <property type="entry name" value="Acyl_Trfase/lysoPLipase"/>
</dbReference>
<keyword evidence="1 4" id="KW-0378">Hydrolase</keyword>
<comment type="caution">
    <text evidence="4">Lacks conserved residue(s) required for the propagation of feature annotation.</text>
</comment>
<dbReference type="PROSITE" id="PS51635">
    <property type="entry name" value="PNPLA"/>
    <property type="match status" value="1"/>
</dbReference>